<feature type="transmembrane region" description="Helical" evidence="1">
    <location>
        <begin position="90"/>
        <end position="107"/>
    </location>
</feature>
<gene>
    <name evidence="2" type="ORF">NM686_015490</name>
</gene>
<keyword evidence="3" id="KW-1185">Reference proteome</keyword>
<proteinExistence type="predicted"/>
<dbReference type="EMBL" id="CP113517">
    <property type="protein sequence ID" value="WAR43771.1"/>
    <property type="molecule type" value="Genomic_DNA"/>
</dbReference>
<accession>A0ABY7GH45</accession>
<keyword evidence="1" id="KW-0812">Transmembrane</keyword>
<protein>
    <submittedName>
        <fullName evidence="2">YgjV family protein</fullName>
    </submittedName>
</protein>
<keyword evidence="1" id="KW-0472">Membrane</keyword>
<organism evidence="2 3">
    <name type="scientific">Methylomonas rapida</name>
    <dbReference type="NCBI Taxonomy" id="2963939"/>
    <lineage>
        <taxon>Bacteria</taxon>
        <taxon>Pseudomonadati</taxon>
        <taxon>Pseudomonadota</taxon>
        <taxon>Gammaproteobacteria</taxon>
        <taxon>Methylococcales</taxon>
        <taxon>Methylococcaceae</taxon>
        <taxon>Methylomonas</taxon>
    </lineage>
</organism>
<name>A0ABY7GH45_9GAMM</name>
<dbReference type="RefSeq" id="WP_255188758.1">
    <property type="nucleotide sequence ID" value="NZ_CP113517.1"/>
</dbReference>
<evidence type="ECO:0000313" key="2">
    <source>
        <dbReference type="EMBL" id="WAR43771.1"/>
    </source>
</evidence>
<reference evidence="2" key="1">
    <citation type="submission" date="2022-11" db="EMBL/GenBank/DDBJ databases">
        <title>Methylomonas rapida sp. nov., Carotenoid-Producing Obligate Methanotrophs with High Growth Characteristics and Biotechnological Potential.</title>
        <authorList>
            <person name="Tikhonova E.N."/>
            <person name="Suleimanov R.Z."/>
            <person name="Miroshnikov K."/>
            <person name="Oshkin I.Y."/>
            <person name="Belova S.E."/>
            <person name="Danilova O.V."/>
            <person name="Ashikhmin A."/>
            <person name="Konopkin A."/>
            <person name="But S.Y."/>
            <person name="Khmelenina V.N."/>
            <person name="Kuznetsov N."/>
            <person name="Pimenov N.V."/>
            <person name="Dedysh S.N."/>
        </authorList>
    </citation>
    <scope>NUCLEOTIDE SEQUENCE</scope>
    <source>
        <strain evidence="2">MP1</strain>
    </source>
</reference>
<sequence length="182" mass="20037">MTLEGLYSLIDLSDSRTLAYIIGSIGISLEWRAYYLSSGRAFRRWSAAGAVLWGLQYLFLDAWTAGLSMGFTALRTLLSGRLTTGLPKHLAAAGFVLLFAGLTLVSWQGNISLLPAFAVINTTLALFYLNNRNMRIAMLASSISWIINDCYWQAWPALLAETVAMGINLKTIHSFFVTKTGD</sequence>
<dbReference type="Pfam" id="PF10688">
    <property type="entry name" value="Imp-YgjV"/>
    <property type="match status" value="1"/>
</dbReference>
<feature type="transmembrane region" description="Helical" evidence="1">
    <location>
        <begin position="113"/>
        <end position="129"/>
    </location>
</feature>
<evidence type="ECO:0000313" key="3">
    <source>
        <dbReference type="Proteomes" id="UP001162780"/>
    </source>
</evidence>
<keyword evidence="1" id="KW-1133">Transmembrane helix</keyword>
<dbReference type="InterPro" id="IPR019629">
    <property type="entry name" value="Uncharacterised_HI1736/YgjV"/>
</dbReference>
<dbReference type="Proteomes" id="UP001162780">
    <property type="component" value="Chromosome"/>
</dbReference>
<evidence type="ECO:0000256" key="1">
    <source>
        <dbReference type="SAM" id="Phobius"/>
    </source>
</evidence>
<feature type="transmembrane region" description="Helical" evidence="1">
    <location>
        <begin position="55"/>
        <end position="78"/>
    </location>
</feature>